<dbReference type="EMBL" id="CABFNS010000922">
    <property type="protein sequence ID" value="VUC35821.1"/>
    <property type="molecule type" value="Genomic_DNA"/>
</dbReference>
<keyword evidence="2" id="KW-1185">Reference proteome</keyword>
<protein>
    <submittedName>
        <fullName evidence="1">Uncharacterized protein</fullName>
    </submittedName>
</protein>
<gene>
    <name evidence="1" type="ORF">CLO192961_LOCUS427582</name>
</gene>
<reference evidence="1 2" key="1">
    <citation type="submission" date="2019-06" db="EMBL/GenBank/DDBJ databases">
        <authorList>
            <person name="Broberg M."/>
        </authorList>
    </citation>
    <scope>NUCLEOTIDE SEQUENCE [LARGE SCALE GENOMIC DNA]</scope>
</reference>
<comment type="caution">
    <text evidence="1">The sequence shown here is derived from an EMBL/GenBank/DDBJ whole genome shotgun (WGS) entry which is preliminary data.</text>
</comment>
<evidence type="ECO:0000313" key="2">
    <source>
        <dbReference type="Proteomes" id="UP000766486"/>
    </source>
</evidence>
<accession>A0ABY6V0G8</accession>
<dbReference type="Proteomes" id="UP000766486">
    <property type="component" value="Unassembled WGS sequence"/>
</dbReference>
<proteinExistence type="predicted"/>
<name>A0ABY6V0G8_BIOOC</name>
<evidence type="ECO:0000313" key="1">
    <source>
        <dbReference type="EMBL" id="VUC35821.1"/>
    </source>
</evidence>
<sequence>MAVCRMDSEEVDGRWVGRQRREGAMLGFYSFDGRYSPSPGPGNTPLSLPIHRSRAMMGNASKRAAVGASAQHGVADSVMPGNDVLCCEAAHHITAGVRVLEQARRGHGSTVTT</sequence>
<organism evidence="1 2">
    <name type="scientific">Bionectria ochroleuca</name>
    <name type="common">Gliocladium roseum</name>
    <dbReference type="NCBI Taxonomy" id="29856"/>
    <lineage>
        <taxon>Eukaryota</taxon>
        <taxon>Fungi</taxon>
        <taxon>Dikarya</taxon>
        <taxon>Ascomycota</taxon>
        <taxon>Pezizomycotina</taxon>
        <taxon>Sordariomycetes</taxon>
        <taxon>Hypocreomycetidae</taxon>
        <taxon>Hypocreales</taxon>
        <taxon>Bionectriaceae</taxon>
        <taxon>Clonostachys</taxon>
    </lineage>
</organism>